<proteinExistence type="predicted"/>
<sequence length="53" mass="6254">MNSSIGQNDFMMNGQNHTITIPFSHRNLFFLLDSAVNNIERIKIRRIVDHHLF</sequence>
<dbReference type="Proteomes" id="UP000184474">
    <property type="component" value="Unassembled WGS sequence"/>
</dbReference>
<dbReference type="AlphaFoldDB" id="A0A1M6RAT1"/>
<organism evidence="1 2">
    <name type="scientific">Reichenbachiella agariperforans</name>
    <dbReference type="NCBI Taxonomy" id="156994"/>
    <lineage>
        <taxon>Bacteria</taxon>
        <taxon>Pseudomonadati</taxon>
        <taxon>Bacteroidota</taxon>
        <taxon>Cytophagia</taxon>
        <taxon>Cytophagales</taxon>
        <taxon>Reichenbachiellaceae</taxon>
        <taxon>Reichenbachiella</taxon>
    </lineage>
</organism>
<evidence type="ECO:0000313" key="1">
    <source>
        <dbReference type="EMBL" id="SHK29530.1"/>
    </source>
</evidence>
<accession>A0A1M6RAT1</accession>
<reference evidence="2" key="1">
    <citation type="submission" date="2016-11" db="EMBL/GenBank/DDBJ databases">
        <authorList>
            <person name="Varghese N."/>
            <person name="Submissions S."/>
        </authorList>
    </citation>
    <scope>NUCLEOTIDE SEQUENCE [LARGE SCALE GENOMIC DNA]</scope>
    <source>
        <strain evidence="2">DSM 26134</strain>
    </source>
</reference>
<protein>
    <submittedName>
        <fullName evidence="1">Uncharacterized protein</fullName>
    </submittedName>
</protein>
<dbReference type="EMBL" id="FRAA01000004">
    <property type="protein sequence ID" value="SHK29530.1"/>
    <property type="molecule type" value="Genomic_DNA"/>
</dbReference>
<evidence type="ECO:0000313" key="2">
    <source>
        <dbReference type="Proteomes" id="UP000184474"/>
    </source>
</evidence>
<gene>
    <name evidence="1" type="ORF">SAMN04488028_10498</name>
</gene>
<keyword evidence="2" id="KW-1185">Reference proteome</keyword>
<name>A0A1M6RAT1_REIAG</name>